<dbReference type="Pfam" id="PF13347">
    <property type="entry name" value="MFS_2"/>
    <property type="match status" value="2"/>
</dbReference>
<feature type="transmembrane region" description="Helical" evidence="1">
    <location>
        <begin position="408"/>
        <end position="430"/>
    </location>
</feature>
<feature type="transmembrane region" description="Helical" evidence="1">
    <location>
        <begin position="50"/>
        <end position="71"/>
    </location>
</feature>
<keyword evidence="1" id="KW-0472">Membrane</keyword>
<name>A0A7S4UZQ5_GUITH</name>
<gene>
    <name evidence="2" type="ORF">GTHE00462_LOCUS37948</name>
</gene>
<reference evidence="2" key="1">
    <citation type="submission" date="2021-01" db="EMBL/GenBank/DDBJ databases">
        <authorList>
            <person name="Corre E."/>
            <person name="Pelletier E."/>
            <person name="Niang G."/>
            <person name="Scheremetjew M."/>
            <person name="Finn R."/>
            <person name="Kale V."/>
            <person name="Holt S."/>
            <person name="Cochrane G."/>
            <person name="Meng A."/>
            <person name="Brown T."/>
            <person name="Cohen L."/>
        </authorList>
    </citation>
    <scope>NUCLEOTIDE SEQUENCE</scope>
    <source>
        <strain evidence="2">CCMP 2712</strain>
    </source>
</reference>
<feature type="transmembrane region" description="Helical" evidence="1">
    <location>
        <begin position="12"/>
        <end position="30"/>
    </location>
</feature>
<dbReference type="Gene3D" id="1.20.1250.20">
    <property type="entry name" value="MFS general substrate transporter like domains"/>
    <property type="match status" value="1"/>
</dbReference>
<feature type="transmembrane region" description="Helical" evidence="1">
    <location>
        <begin position="178"/>
        <end position="198"/>
    </location>
</feature>
<sequence>MSSPLGWKLRAAAWAYGCAFYAVTAARLSHETHLQAFYIKALKLDPKAVGSVWSFYFIWVGACEPVFGAAIDILQSFNVRPSNLLLLVTPAWSLLFYRLWTPDESTRHLYLTLFAFGAVQAFMLMLVTTIFQSFFPPGERRNAASRPRQVLAILGLLTGMVLPPFLSRDWIQTDTLASSLSIAIFAAAMLGSLALSVLEGSVSAGEVTRRSEKTNVLKVASEIASICLHPTFRFVLLFSVLSQLGNALFATSINMYMLYVASMGSPISPALCGVSFLQPVSFFDGCLLPSLSVRWQRTLVPVCFYVACLAAGGKLMQAARDIGAEKTLAREFRIYGSALALTPVTSSAWLHMHGGNGFFVLLLCMLVVGSAGAGLSLLPDLVIAAAVDEDAKAKGRNRSGAFYGAKQVGIRAGSAAASLLSGLVLAALQFQPNETQQPPQLVAGLTAMCWFVPAVLYHMAAGVTSYYLSLVEHKEKKA</sequence>
<organism evidence="2">
    <name type="scientific">Guillardia theta</name>
    <name type="common">Cryptophyte</name>
    <name type="synonym">Cryptomonas phi</name>
    <dbReference type="NCBI Taxonomy" id="55529"/>
    <lineage>
        <taxon>Eukaryota</taxon>
        <taxon>Cryptophyceae</taxon>
        <taxon>Pyrenomonadales</taxon>
        <taxon>Geminigeraceae</taxon>
        <taxon>Guillardia</taxon>
    </lineage>
</organism>
<protein>
    <submittedName>
        <fullName evidence="2">Uncharacterized protein</fullName>
    </submittedName>
</protein>
<feature type="transmembrane region" description="Helical" evidence="1">
    <location>
        <begin position="112"/>
        <end position="135"/>
    </location>
</feature>
<evidence type="ECO:0000256" key="1">
    <source>
        <dbReference type="SAM" id="Phobius"/>
    </source>
</evidence>
<feature type="transmembrane region" description="Helical" evidence="1">
    <location>
        <begin position="295"/>
        <end position="313"/>
    </location>
</feature>
<dbReference type="EMBL" id="HBKN01048563">
    <property type="protein sequence ID" value="CAE2338956.1"/>
    <property type="molecule type" value="Transcribed_RNA"/>
</dbReference>
<feature type="transmembrane region" description="Helical" evidence="1">
    <location>
        <begin position="334"/>
        <end position="352"/>
    </location>
</feature>
<proteinExistence type="predicted"/>
<keyword evidence="1" id="KW-0812">Transmembrane</keyword>
<evidence type="ECO:0000313" key="2">
    <source>
        <dbReference type="EMBL" id="CAE2338956.1"/>
    </source>
</evidence>
<dbReference type="InterPro" id="IPR036259">
    <property type="entry name" value="MFS_trans_sf"/>
</dbReference>
<dbReference type="SUPFAM" id="SSF103473">
    <property type="entry name" value="MFS general substrate transporter"/>
    <property type="match status" value="1"/>
</dbReference>
<keyword evidence="1" id="KW-1133">Transmembrane helix</keyword>
<dbReference type="AlphaFoldDB" id="A0A7S4UZQ5"/>
<feature type="transmembrane region" description="Helical" evidence="1">
    <location>
        <begin position="147"/>
        <end position="166"/>
    </location>
</feature>
<feature type="transmembrane region" description="Helical" evidence="1">
    <location>
        <begin position="442"/>
        <end position="468"/>
    </location>
</feature>
<feature type="transmembrane region" description="Helical" evidence="1">
    <location>
        <begin position="358"/>
        <end position="387"/>
    </location>
</feature>
<feature type="transmembrane region" description="Helical" evidence="1">
    <location>
        <begin position="83"/>
        <end position="100"/>
    </location>
</feature>
<accession>A0A7S4UZQ5</accession>